<dbReference type="EMBL" id="JAAEDH010000015">
    <property type="protein sequence ID" value="MBR0656164.1"/>
    <property type="molecule type" value="Genomic_DNA"/>
</dbReference>
<reference evidence="2" key="2">
    <citation type="journal article" date="2021" name="Syst. Appl. Microbiol.">
        <title>Roseomonas hellenica sp. nov., isolated from roots of wild-growing Alkanna tinctoria.</title>
        <authorList>
            <person name="Rat A."/>
            <person name="Naranjo H.D."/>
            <person name="Lebbe L."/>
            <person name="Cnockaert M."/>
            <person name="Krigas N."/>
            <person name="Grigoriadou K."/>
            <person name="Maloupa E."/>
            <person name="Willems A."/>
        </authorList>
    </citation>
    <scope>NUCLEOTIDE SEQUENCE</scope>
    <source>
        <strain evidence="2">LMG 28251</strain>
    </source>
</reference>
<evidence type="ECO:0000259" key="1">
    <source>
        <dbReference type="SMART" id="SM00460"/>
    </source>
</evidence>
<dbReference type="SMART" id="SM00460">
    <property type="entry name" value="TGc"/>
    <property type="match status" value="1"/>
</dbReference>
<keyword evidence="3" id="KW-1185">Reference proteome</keyword>
<comment type="caution">
    <text evidence="2">The sequence shown here is derived from an EMBL/GenBank/DDBJ whole genome shotgun (WGS) entry which is preliminary data.</text>
</comment>
<gene>
    <name evidence="2" type="ORF">GXW79_13865</name>
</gene>
<dbReference type="SUPFAM" id="SSF54001">
    <property type="entry name" value="Cysteine proteinases"/>
    <property type="match status" value="1"/>
</dbReference>
<dbReference type="PANTHER" id="PTHR33490">
    <property type="entry name" value="BLR5614 PROTEIN-RELATED"/>
    <property type="match status" value="1"/>
</dbReference>
<accession>A0AAF1JXH7</accession>
<sequence length="286" mass="30933">MIYRMRHTTLYAYSRPVDLSSHILHLTPRTLPGQRVLAHALQPQPEPVRQSSGLDHFGNVVTRLFLEGAHDELEVAAEATVEVGFPPPPAAALTPPWEAVVRSAATEWQVAEFTYASAMAPADAAVGAYAGESFTPGRPVLAGLIDLTSRIKRDFKFRSGVTDLATPVSRVLADRVGVCQDFSHLMIAGLRALGLPARYVSGYLRTKPPPGVKRRIGADASHAWVGAWLGAEFGWVDFDPTNDLVVQDEHIVLAWGRDFADVSPMYGIILGGGAHTLKVGVDLEPL</sequence>
<dbReference type="Pfam" id="PF08379">
    <property type="entry name" value="Bact_transglu_N"/>
    <property type="match status" value="1"/>
</dbReference>
<dbReference type="Proteomes" id="UP001196068">
    <property type="component" value="Unassembled WGS sequence"/>
</dbReference>
<dbReference type="InterPro" id="IPR013589">
    <property type="entry name" value="Bac_transglu_N"/>
</dbReference>
<dbReference type="Gene3D" id="3.10.620.30">
    <property type="match status" value="1"/>
</dbReference>
<protein>
    <submittedName>
        <fullName evidence="2">Transglutaminase family protein</fullName>
    </submittedName>
</protein>
<organism evidence="2 3">
    <name type="scientific">Plastoroseomonas arctica</name>
    <dbReference type="NCBI Taxonomy" id="1509237"/>
    <lineage>
        <taxon>Bacteria</taxon>
        <taxon>Pseudomonadati</taxon>
        <taxon>Pseudomonadota</taxon>
        <taxon>Alphaproteobacteria</taxon>
        <taxon>Acetobacterales</taxon>
        <taxon>Acetobacteraceae</taxon>
        <taxon>Plastoroseomonas</taxon>
    </lineage>
</organism>
<proteinExistence type="predicted"/>
<evidence type="ECO:0000313" key="2">
    <source>
        <dbReference type="EMBL" id="MBR0656164.1"/>
    </source>
</evidence>
<dbReference type="RefSeq" id="WP_211875008.1">
    <property type="nucleotide sequence ID" value="NZ_JAAEDH010000015.1"/>
</dbReference>
<reference evidence="2" key="1">
    <citation type="submission" date="2020-01" db="EMBL/GenBank/DDBJ databases">
        <authorList>
            <person name="Rat A."/>
        </authorList>
    </citation>
    <scope>NUCLEOTIDE SEQUENCE</scope>
    <source>
        <strain evidence="2">LMG 28251</strain>
    </source>
</reference>
<evidence type="ECO:0000313" key="3">
    <source>
        <dbReference type="Proteomes" id="UP001196068"/>
    </source>
</evidence>
<feature type="domain" description="Transglutaminase-like" evidence="1">
    <location>
        <begin position="171"/>
        <end position="242"/>
    </location>
</feature>
<dbReference type="PANTHER" id="PTHR33490:SF7">
    <property type="entry name" value="BLR2979 PROTEIN"/>
    <property type="match status" value="1"/>
</dbReference>
<dbReference type="InterPro" id="IPR038765">
    <property type="entry name" value="Papain-like_cys_pep_sf"/>
</dbReference>
<dbReference type="InterPro" id="IPR002931">
    <property type="entry name" value="Transglutaminase-like"/>
</dbReference>
<dbReference type="Pfam" id="PF01841">
    <property type="entry name" value="Transglut_core"/>
    <property type="match status" value="1"/>
</dbReference>
<dbReference type="AlphaFoldDB" id="A0AAF1JXH7"/>
<name>A0AAF1JXH7_9PROT</name>